<dbReference type="eggNOG" id="arCOG01891">
    <property type="taxonomic scope" value="Archaea"/>
</dbReference>
<protein>
    <recommendedName>
        <fullName evidence="4">Thymidylate kinase</fullName>
    </recommendedName>
</protein>
<evidence type="ECO:0000313" key="2">
    <source>
        <dbReference type="EMBL" id="ADY01267.1"/>
    </source>
</evidence>
<dbReference type="HOGENOM" id="CLU_1168634_0_0_2"/>
<evidence type="ECO:0000313" key="3">
    <source>
        <dbReference type="Proteomes" id="UP000007485"/>
    </source>
</evidence>
<feature type="transmembrane region" description="Helical" evidence="1">
    <location>
        <begin position="81"/>
        <end position="103"/>
    </location>
</feature>
<dbReference type="SUPFAM" id="SSF52540">
    <property type="entry name" value="P-loop containing nucleoside triphosphate hydrolases"/>
    <property type="match status" value="1"/>
</dbReference>
<keyword evidence="1" id="KW-1133">Transmembrane helix</keyword>
<dbReference type="GeneID" id="10288712"/>
<keyword evidence="1" id="KW-0812">Transmembrane</keyword>
<sequence length="237" mass="27774">MPKLIYLVGPEGAGKSSNARLIKYYLTKYYGRCVAVPKPGGEIRSRNLFVDVLARFLMRVGRVEYDYRPEGKLMRKVDSVLMSRIHGLWIFIELLGFLTAYFVKVIAVQLFGCDVVLTRFIIDFLTDMFLLSRRAGKSFRLVSTLTYVFLRPMFGVDLIIYLDADYSVLRKRYYIAKRDMIEPPWRIARIRVISRALFNMISKYYDDLMYIDTTDKRLSQVFNIVFSRVKGLYEDHG</sequence>
<dbReference type="Proteomes" id="UP000007485">
    <property type="component" value="Chromosome"/>
</dbReference>
<evidence type="ECO:0000256" key="1">
    <source>
        <dbReference type="SAM" id="Phobius"/>
    </source>
</evidence>
<reference evidence="2 3" key="1">
    <citation type="journal article" date="2011" name="J. Bacteriol.">
        <title>Complete genome sequence of 'Vulcanisaeta moutnovskia' strain 768-28, a novel member of the hyperthermophilic crenarchaeal genus vulcanisaeta.</title>
        <authorList>
            <person name="Gumerov V.M."/>
            <person name="Mardanov A.V."/>
            <person name="Beletsky A.V."/>
            <person name="Prokofeva M.I."/>
            <person name="Bonch-Osmolovskaya E.A."/>
            <person name="Ravin N.V."/>
            <person name="Skryabin K.G."/>
        </authorList>
    </citation>
    <scope>NUCLEOTIDE SEQUENCE [LARGE SCALE GENOMIC DNA]</scope>
    <source>
        <strain evidence="2 3">768-28</strain>
    </source>
</reference>
<dbReference type="InterPro" id="IPR027417">
    <property type="entry name" value="P-loop_NTPase"/>
</dbReference>
<evidence type="ECO:0008006" key="4">
    <source>
        <dbReference type="Google" id="ProtNLM"/>
    </source>
</evidence>
<keyword evidence="1" id="KW-0472">Membrane</keyword>
<feature type="transmembrane region" description="Helical" evidence="1">
    <location>
        <begin position="109"/>
        <end position="131"/>
    </location>
</feature>
<name>F0QXV4_VULM7</name>
<proteinExistence type="predicted"/>
<organism evidence="2 3">
    <name type="scientific">Vulcanisaeta moutnovskia (strain 768-28)</name>
    <dbReference type="NCBI Taxonomy" id="985053"/>
    <lineage>
        <taxon>Archaea</taxon>
        <taxon>Thermoproteota</taxon>
        <taxon>Thermoprotei</taxon>
        <taxon>Thermoproteales</taxon>
        <taxon>Thermoproteaceae</taxon>
        <taxon>Vulcanisaeta</taxon>
    </lineage>
</organism>
<accession>F0QXV4</accession>
<dbReference type="AlphaFoldDB" id="F0QXV4"/>
<gene>
    <name evidence="2" type="ordered locus">VMUT_1060</name>
</gene>
<dbReference type="STRING" id="985053.VMUT_1060"/>
<dbReference type="EMBL" id="CP002529">
    <property type="protein sequence ID" value="ADY01267.1"/>
    <property type="molecule type" value="Genomic_DNA"/>
</dbReference>
<dbReference type="RefSeq" id="WP_013604429.1">
    <property type="nucleotide sequence ID" value="NC_015151.1"/>
</dbReference>
<dbReference type="KEGG" id="vmo:VMUT_1060"/>
<dbReference type="Gene3D" id="3.40.50.300">
    <property type="entry name" value="P-loop containing nucleotide triphosphate hydrolases"/>
    <property type="match status" value="1"/>
</dbReference>
<keyword evidence="3" id="KW-1185">Reference proteome</keyword>